<evidence type="ECO:0000313" key="1">
    <source>
        <dbReference type="EMBL" id="KAK4782359.1"/>
    </source>
</evidence>
<comment type="caution">
    <text evidence="1">The sequence shown here is derived from an EMBL/GenBank/DDBJ whole genome shotgun (WGS) entry which is preliminary data.</text>
</comment>
<dbReference type="GO" id="GO:0048367">
    <property type="term" value="P:shoot system development"/>
    <property type="evidence" value="ECO:0007669"/>
    <property type="project" value="InterPro"/>
</dbReference>
<evidence type="ECO:0000313" key="2">
    <source>
        <dbReference type="Proteomes" id="UP001346149"/>
    </source>
</evidence>
<organism evidence="1 2">
    <name type="scientific">Trapa natans</name>
    <name type="common">Water chestnut</name>
    <dbReference type="NCBI Taxonomy" id="22666"/>
    <lineage>
        <taxon>Eukaryota</taxon>
        <taxon>Viridiplantae</taxon>
        <taxon>Streptophyta</taxon>
        <taxon>Embryophyta</taxon>
        <taxon>Tracheophyta</taxon>
        <taxon>Spermatophyta</taxon>
        <taxon>Magnoliopsida</taxon>
        <taxon>eudicotyledons</taxon>
        <taxon>Gunneridae</taxon>
        <taxon>Pentapetalae</taxon>
        <taxon>rosids</taxon>
        <taxon>malvids</taxon>
        <taxon>Myrtales</taxon>
        <taxon>Lythraceae</taxon>
        <taxon>Trapa</taxon>
    </lineage>
</organism>
<dbReference type="Proteomes" id="UP001346149">
    <property type="component" value="Unassembled WGS sequence"/>
</dbReference>
<proteinExistence type="predicted"/>
<protein>
    <submittedName>
        <fullName evidence="1">Uncharacterized protein</fullName>
    </submittedName>
</protein>
<dbReference type="Pfam" id="PF03087">
    <property type="entry name" value="BPS1"/>
    <property type="match status" value="1"/>
</dbReference>
<gene>
    <name evidence="1" type="ORF">SAY86_016461</name>
</gene>
<name>A0AAN7QWB9_TRANT</name>
<dbReference type="EMBL" id="JAXQNO010000016">
    <property type="protein sequence ID" value="KAK4782359.1"/>
    <property type="molecule type" value="Genomic_DNA"/>
</dbReference>
<sequence>MAAKAHIRSNSFPSSTHPITKDVEEQLHRFQSSEAASTSSSSLSSVCQRLGSLKDLHDSVGDWLQLSQTQQVLSNQIHRKSVECLLDESMGTLDVCGTVRDIVSEMKGCIQELESSFRRKRAADSCLACEVQSYIISRKKIKKLVAKTLESLKRMEKQNILKKGAWEDEAPLKLLREVEHINISVFESLLCYLSRPKARSNSWSLVSKMLSTKPIPSGASIENEAEDLDINLIILKSSKVQTIQAHDVQKLAEALESGIREIEDILDCISRCLVKTRVSLLNIMSC</sequence>
<dbReference type="InterPro" id="IPR004320">
    <property type="entry name" value="BPS1_pln"/>
</dbReference>
<keyword evidence="2" id="KW-1185">Reference proteome</keyword>
<reference evidence="1 2" key="1">
    <citation type="journal article" date="2023" name="Hortic Res">
        <title>Pangenome of water caltrop reveals structural variations and asymmetric subgenome divergence after allopolyploidization.</title>
        <authorList>
            <person name="Zhang X."/>
            <person name="Chen Y."/>
            <person name="Wang L."/>
            <person name="Yuan Y."/>
            <person name="Fang M."/>
            <person name="Shi L."/>
            <person name="Lu R."/>
            <person name="Comes H.P."/>
            <person name="Ma Y."/>
            <person name="Chen Y."/>
            <person name="Huang G."/>
            <person name="Zhou Y."/>
            <person name="Zheng Z."/>
            <person name="Qiu Y."/>
        </authorList>
    </citation>
    <scope>NUCLEOTIDE SEQUENCE [LARGE SCALE GENOMIC DNA]</scope>
    <source>
        <strain evidence="1">F231</strain>
    </source>
</reference>
<dbReference type="GO" id="GO:0048364">
    <property type="term" value="P:root development"/>
    <property type="evidence" value="ECO:0007669"/>
    <property type="project" value="InterPro"/>
</dbReference>
<dbReference type="PANTHER" id="PTHR33070">
    <property type="entry name" value="OS06G0725500 PROTEIN"/>
    <property type="match status" value="1"/>
</dbReference>
<accession>A0AAN7QWB9</accession>
<dbReference type="PANTHER" id="PTHR33070:SF115">
    <property type="entry name" value="T23E18.15"/>
    <property type="match status" value="1"/>
</dbReference>
<dbReference type="AlphaFoldDB" id="A0AAN7QWB9"/>